<dbReference type="GO" id="GO:0046872">
    <property type="term" value="F:metal ion binding"/>
    <property type="evidence" value="ECO:0007669"/>
    <property type="project" value="UniProtKB-KW"/>
</dbReference>
<dbReference type="EC" id="4.1.3.4" evidence="3"/>
<dbReference type="Pfam" id="PF00682">
    <property type="entry name" value="HMGL-like"/>
    <property type="match status" value="1"/>
</dbReference>
<proteinExistence type="inferred from homology"/>
<comment type="caution">
    <text evidence="8">The sequence shown here is derived from an EMBL/GenBank/DDBJ whole genome shotgun (WGS) entry which is preliminary data.</text>
</comment>
<accession>A0AAV6KJA3</accession>
<organism evidence="8 9">
    <name type="scientific">Rhododendron griersonianum</name>
    <dbReference type="NCBI Taxonomy" id="479676"/>
    <lineage>
        <taxon>Eukaryota</taxon>
        <taxon>Viridiplantae</taxon>
        <taxon>Streptophyta</taxon>
        <taxon>Embryophyta</taxon>
        <taxon>Tracheophyta</taxon>
        <taxon>Spermatophyta</taxon>
        <taxon>Magnoliopsida</taxon>
        <taxon>eudicotyledons</taxon>
        <taxon>Gunneridae</taxon>
        <taxon>Pentapetalae</taxon>
        <taxon>asterids</taxon>
        <taxon>Ericales</taxon>
        <taxon>Ericaceae</taxon>
        <taxon>Ericoideae</taxon>
        <taxon>Rhodoreae</taxon>
        <taxon>Rhododendron</taxon>
    </lineage>
</organism>
<evidence type="ECO:0000259" key="7">
    <source>
        <dbReference type="PROSITE" id="PS50991"/>
    </source>
</evidence>
<dbReference type="GO" id="GO:0046951">
    <property type="term" value="P:ketone body biosynthetic process"/>
    <property type="evidence" value="ECO:0007669"/>
    <property type="project" value="TreeGrafter"/>
</dbReference>
<dbReference type="Gene3D" id="3.20.20.70">
    <property type="entry name" value="Aldolase class I"/>
    <property type="match status" value="1"/>
</dbReference>
<evidence type="ECO:0000313" key="8">
    <source>
        <dbReference type="EMBL" id="KAG5552637.1"/>
    </source>
</evidence>
<evidence type="ECO:0000313" key="9">
    <source>
        <dbReference type="Proteomes" id="UP000823749"/>
    </source>
</evidence>
<comment type="similarity">
    <text evidence="2">Belongs to the HMG-CoA lyase family.</text>
</comment>
<dbReference type="PANTHER" id="PTHR42738:SF15">
    <property type="entry name" value="HYDROXYMETHYLGLUTARYL-COA LYASE"/>
    <property type="match status" value="1"/>
</dbReference>
<dbReference type="SUPFAM" id="SSF51569">
    <property type="entry name" value="Aldolase"/>
    <property type="match status" value="1"/>
</dbReference>
<keyword evidence="9" id="KW-1185">Reference proteome</keyword>
<dbReference type="GO" id="GO:0006552">
    <property type="term" value="P:L-leucine catabolic process"/>
    <property type="evidence" value="ECO:0007669"/>
    <property type="project" value="TreeGrafter"/>
</dbReference>
<evidence type="ECO:0000256" key="4">
    <source>
        <dbReference type="ARBA" id="ARBA00022723"/>
    </source>
</evidence>
<evidence type="ECO:0000256" key="6">
    <source>
        <dbReference type="ARBA" id="ARBA00049877"/>
    </source>
</evidence>
<protein>
    <recommendedName>
        <fullName evidence="3">hydroxymethylglutaryl-CoA lyase</fullName>
        <ecNumber evidence="3">4.1.3.4</ecNumber>
    </recommendedName>
</protein>
<sequence length="435" mass="46373">MLAAKTSHKLSSLRSFLHHTVVPISSSSEALVSAPLLRTGDDIPWKPTFGAFLGKVNEIETENVVPERESHCPFHRMGDKNSRQASVWEGQITSLPRGHFSNQALGVVGTCPYPSFTTNRHFNSQYYDHQTTGVTNKIVEVGPRDGLQNEKEIVPTAVKVKLIEMLVSSGLPVVEATSFVSPKWVPQLADAKDVIEAIQGLEGARFPVLTPNLKGFEAAVAAGVKEVAIFAAASESFSKSNINCSIEDSLTRYHDVTLAAKKLSIPVRGYISCVVGCPVEGAVAPSKVAYVAKELFEMGCYEISLGDTIGVGTPGTVIPMIKSIIDVVPVEKLAVHFHDTYGQALSNILASLQMGISTVDSSVSGLGGCPYAKGASGNVATEDVVYMLNGLGVETNVDLQKVILAGDFICKHLGRSSGSKTTVAFCRTTAHVSKL</sequence>
<dbReference type="AlphaFoldDB" id="A0AAV6KJA3"/>
<evidence type="ECO:0000256" key="1">
    <source>
        <dbReference type="ARBA" id="ARBA00005143"/>
    </source>
</evidence>
<keyword evidence="5" id="KW-0456">Lyase</keyword>
<comment type="catalytic activity">
    <reaction evidence="6">
        <text>(3S)-3-hydroxy-3-methylglutaryl-CoA = acetoacetate + acetyl-CoA</text>
        <dbReference type="Rhea" id="RHEA:24404"/>
        <dbReference type="ChEBI" id="CHEBI:13705"/>
        <dbReference type="ChEBI" id="CHEBI:43074"/>
        <dbReference type="ChEBI" id="CHEBI:57288"/>
        <dbReference type="EC" id="4.1.3.4"/>
    </reaction>
</comment>
<keyword evidence="4" id="KW-0479">Metal-binding</keyword>
<dbReference type="InterPro" id="IPR000891">
    <property type="entry name" value="PYR_CT"/>
</dbReference>
<dbReference type="InterPro" id="IPR013785">
    <property type="entry name" value="Aldolase_TIM"/>
</dbReference>
<evidence type="ECO:0000256" key="2">
    <source>
        <dbReference type="ARBA" id="ARBA00009405"/>
    </source>
</evidence>
<comment type="pathway">
    <text evidence="1">Metabolic intermediate metabolism; (S)-3-hydroxy-3-methylglutaryl-CoA degradation; acetoacetate from (S)-3-hydroxy-3-methylglutaryl-CoA: step 1/1.</text>
</comment>
<dbReference type="FunFam" id="3.20.20.70:FF:000038">
    <property type="entry name" value="Hydroxymethylglutaryl-CoA lyase, mitochondrial"/>
    <property type="match status" value="1"/>
</dbReference>
<feature type="domain" description="Pyruvate carboxyltransferase" evidence="7">
    <location>
        <begin position="136"/>
        <end position="403"/>
    </location>
</feature>
<reference evidence="8" key="1">
    <citation type="submission" date="2020-08" db="EMBL/GenBank/DDBJ databases">
        <title>Plant Genome Project.</title>
        <authorList>
            <person name="Zhang R.-G."/>
        </authorList>
    </citation>
    <scope>NUCLEOTIDE SEQUENCE</scope>
    <source>
        <strain evidence="8">WSP0</strain>
        <tissue evidence="8">Leaf</tissue>
    </source>
</reference>
<dbReference type="CDD" id="cd07938">
    <property type="entry name" value="DRE_TIM_HMGL"/>
    <property type="match status" value="1"/>
</dbReference>
<dbReference type="InterPro" id="IPR043594">
    <property type="entry name" value="HMGL"/>
</dbReference>
<dbReference type="NCBIfam" id="NF004283">
    <property type="entry name" value="PRK05692.1"/>
    <property type="match status" value="1"/>
</dbReference>
<dbReference type="PANTHER" id="PTHR42738">
    <property type="entry name" value="HYDROXYMETHYLGLUTARYL-COA LYASE"/>
    <property type="match status" value="1"/>
</dbReference>
<dbReference type="EMBL" id="JACTNZ010000004">
    <property type="protein sequence ID" value="KAG5552637.1"/>
    <property type="molecule type" value="Genomic_DNA"/>
</dbReference>
<evidence type="ECO:0000256" key="5">
    <source>
        <dbReference type="ARBA" id="ARBA00023239"/>
    </source>
</evidence>
<gene>
    <name evidence="8" type="ORF">RHGRI_010657</name>
</gene>
<evidence type="ECO:0000256" key="3">
    <source>
        <dbReference type="ARBA" id="ARBA00012910"/>
    </source>
</evidence>
<name>A0AAV6KJA3_9ERIC</name>
<dbReference type="Proteomes" id="UP000823749">
    <property type="component" value="Chromosome 4"/>
</dbReference>
<dbReference type="PROSITE" id="PS50991">
    <property type="entry name" value="PYR_CT"/>
    <property type="match status" value="1"/>
</dbReference>
<dbReference type="GO" id="GO:0004419">
    <property type="term" value="F:hydroxymethylglutaryl-CoA lyase activity"/>
    <property type="evidence" value="ECO:0007669"/>
    <property type="project" value="UniProtKB-EC"/>
</dbReference>